<evidence type="ECO:0000259" key="6">
    <source>
        <dbReference type="PROSITE" id="PS51736"/>
    </source>
</evidence>
<evidence type="ECO:0000313" key="9">
    <source>
        <dbReference type="Proteomes" id="UP000245055"/>
    </source>
</evidence>
<sequence length="211" mass="23596">MAHNALLYCRASTAEQHADRALGLLRDFASDRGWTVRADYIENASGARLARPELMRLLGDAEAGEVLLVESIDRLSRLTQKEWATLKQMIWDKGLVIVAVDLPTSWQLLNNTASELTEGILRAVNAMLIDILATMARVDYETRRARQAQGIERAKAEGKYNGKSKDESARDTVREMLGQGVKPERIMKAAGISRATYYRIKREMLTESSGN</sequence>
<dbReference type="PROSITE" id="PS00398">
    <property type="entry name" value="RECOMBINASES_2"/>
    <property type="match status" value="1"/>
</dbReference>
<reference evidence="7 9" key="1">
    <citation type="submission" date="2018-05" db="EMBL/GenBank/DDBJ databases">
        <title>Genomic diversity of pathogens causing Blackleg of Potato in Pakistan.</title>
        <authorList>
            <person name="Sarfraz S."/>
            <person name="Riaz K."/>
            <person name="Oulghazi S."/>
            <person name="Cigna J."/>
            <person name="Sahi S.T."/>
            <person name="Khan S.H."/>
            <person name="Hameed A."/>
            <person name="Faure D."/>
        </authorList>
    </citation>
    <scope>NUCLEOTIDE SEQUENCE [LARGE SCALE GENOMIC DNA]</scope>
    <source>
        <strain evidence="7 9">SS70</strain>
    </source>
</reference>
<dbReference type="EMBL" id="QESZ01000018">
    <property type="protein sequence ID" value="PWD72462.1"/>
    <property type="molecule type" value="Genomic_DNA"/>
</dbReference>
<dbReference type="SUPFAM" id="SSF53041">
    <property type="entry name" value="Resolvase-like"/>
    <property type="match status" value="1"/>
</dbReference>
<evidence type="ECO:0000313" key="8">
    <source>
        <dbReference type="EMBL" id="RJL72176.1"/>
    </source>
</evidence>
<name>A0AAP2D0D8_9GAMM</name>
<dbReference type="AlphaFoldDB" id="A0AAP2D0D8"/>
<dbReference type="Proteomes" id="UP000266633">
    <property type="component" value="Unassembled WGS sequence"/>
</dbReference>
<dbReference type="InterPro" id="IPR050639">
    <property type="entry name" value="SSR_resolvase"/>
</dbReference>
<dbReference type="GO" id="GO:0003677">
    <property type="term" value="F:DNA binding"/>
    <property type="evidence" value="ECO:0007669"/>
    <property type="project" value="UniProtKB-KW"/>
</dbReference>
<dbReference type="InterPro" id="IPR006118">
    <property type="entry name" value="Recombinase_CS"/>
</dbReference>
<dbReference type="Gene3D" id="3.40.50.1390">
    <property type="entry name" value="Resolvase, N-terminal catalytic domain"/>
    <property type="match status" value="1"/>
</dbReference>
<dbReference type="PROSITE" id="PS51736">
    <property type="entry name" value="RECOMBINASES_3"/>
    <property type="match status" value="1"/>
</dbReference>
<protein>
    <submittedName>
        <fullName evidence="7">Serine recombinase</fullName>
    </submittedName>
</protein>
<dbReference type="GO" id="GO:0000150">
    <property type="term" value="F:DNA strand exchange activity"/>
    <property type="evidence" value="ECO:0007669"/>
    <property type="project" value="InterPro"/>
</dbReference>
<keyword evidence="10" id="KW-1185">Reference proteome</keyword>
<keyword evidence="1" id="KW-0229">DNA integration</keyword>
<dbReference type="GeneID" id="49320614"/>
<dbReference type="PANTHER" id="PTHR30461:SF25">
    <property type="entry name" value="RESOLVASE-RELATED"/>
    <property type="match status" value="1"/>
</dbReference>
<keyword evidence="3" id="KW-0233">DNA recombination</keyword>
<gene>
    <name evidence="8" type="ORF">D5077_11080</name>
    <name evidence="7" type="ORF">DF213_12865</name>
</gene>
<evidence type="ECO:0000256" key="2">
    <source>
        <dbReference type="ARBA" id="ARBA00023125"/>
    </source>
</evidence>
<feature type="domain" description="Resolvase/invertase-type recombinase catalytic" evidence="6">
    <location>
        <begin position="4"/>
        <end position="158"/>
    </location>
</feature>
<comment type="caution">
    <text evidence="7">The sequence shown here is derived from an EMBL/GenBank/DDBJ whole genome shotgun (WGS) entry which is preliminary data.</text>
</comment>
<dbReference type="Proteomes" id="UP000245055">
    <property type="component" value="Unassembled WGS sequence"/>
</dbReference>
<dbReference type="PROSITE" id="PS00397">
    <property type="entry name" value="RECOMBINASES_1"/>
    <property type="match status" value="1"/>
</dbReference>
<dbReference type="Gene3D" id="1.10.10.60">
    <property type="entry name" value="Homeodomain-like"/>
    <property type="match status" value="1"/>
</dbReference>
<evidence type="ECO:0000256" key="5">
    <source>
        <dbReference type="PROSITE-ProRule" id="PRU10137"/>
    </source>
</evidence>
<evidence type="ECO:0000256" key="1">
    <source>
        <dbReference type="ARBA" id="ARBA00022908"/>
    </source>
</evidence>
<dbReference type="Pfam" id="PF00239">
    <property type="entry name" value="Resolvase"/>
    <property type="match status" value="1"/>
</dbReference>
<evidence type="ECO:0000256" key="4">
    <source>
        <dbReference type="PIRSR" id="PIRSR606118-50"/>
    </source>
</evidence>
<proteinExistence type="predicted"/>
<accession>A0AAP2D0D8</accession>
<evidence type="ECO:0000256" key="3">
    <source>
        <dbReference type="ARBA" id="ARBA00023172"/>
    </source>
</evidence>
<dbReference type="CDD" id="cd03767">
    <property type="entry name" value="SR_Res_par"/>
    <property type="match status" value="1"/>
</dbReference>
<organism evidence="7 9">
    <name type="scientific">Dickeya dianthicola</name>
    <dbReference type="NCBI Taxonomy" id="204039"/>
    <lineage>
        <taxon>Bacteria</taxon>
        <taxon>Pseudomonadati</taxon>
        <taxon>Pseudomonadota</taxon>
        <taxon>Gammaproteobacteria</taxon>
        <taxon>Enterobacterales</taxon>
        <taxon>Pectobacteriaceae</taxon>
        <taxon>Dickeya</taxon>
    </lineage>
</organism>
<reference evidence="8 10" key="2">
    <citation type="submission" date="2018-09" db="EMBL/GenBank/DDBJ databases">
        <title>Phylogenetic diversity of Pectobacterium and Dickeya strains causing blackleg disease of potato in Morocco.</title>
        <authorList>
            <person name="Oulghazi S."/>
            <person name="Moumni M."/>
            <person name="Faure D."/>
        </authorList>
    </citation>
    <scope>NUCLEOTIDE SEQUENCE [LARGE SCALE GENOMIC DNA]</scope>
    <source>
        <strain evidence="8 10">S4.16.03.LID</strain>
    </source>
</reference>
<dbReference type="EMBL" id="QZDO01000035">
    <property type="protein sequence ID" value="RJL72176.1"/>
    <property type="molecule type" value="Genomic_DNA"/>
</dbReference>
<dbReference type="InterPro" id="IPR006119">
    <property type="entry name" value="Resolv_N"/>
</dbReference>
<evidence type="ECO:0000313" key="10">
    <source>
        <dbReference type="Proteomes" id="UP000266633"/>
    </source>
</evidence>
<feature type="active site" description="O-(5'-phospho-DNA)-serine intermediate" evidence="4 5">
    <location>
        <position position="12"/>
    </location>
</feature>
<dbReference type="RefSeq" id="WP_024104646.1">
    <property type="nucleotide sequence ID" value="NZ_CP031560.1"/>
</dbReference>
<evidence type="ECO:0000313" key="7">
    <source>
        <dbReference type="EMBL" id="PWD72462.1"/>
    </source>
</evidence>
<dbReference type="GO" id="GO:0015074">
    <property type="term" value="P:DNA integration"/>
    <property type="evidence" value="ECO:0007669"/>
    <property type="project" value="UniProtKB-KW"/>
</dbReference>
<dbReference type="InterPro" id="IPR036162">
    <property type="entry name" value="Resolvase-like_N_sf"/>
</dbReference>
<keyword evidence="2" id="KW-0238">DNA-binding</keyword>
<dbReference type="SMART" id="SM00857">
    <property type="entry name" value="Resolvase"/>
    <property type="match status" value="1"/>
</dbReference>
<dbReference type="PANTHER" id="PTHR30461">
    <property type="entry name" value="DNA-INVERTASE FROM LAMBDOID PROPHAGE"/>
    <property type="match status" value="1"/>
</dbReference>